<dbReference type="EMBL" id="LAZR01060606">
    <property type="protein sequence ID" value="KKK65336.1"/>
    <property type="molecule type" value="Genomic_DNA"/>
</dbReference>
<comment type="caution">
    <text evidence="1">The sequence shown here is derived from an EMBL/GenBank/DDBJ whole genome shotgun (WGS) entry which is preliminary data.</text>
</comment>
<organism evidence="1">
    <name type="scientific">marine sediment metagenome</name>
    <dbReference type="NCBI Taxonomy" id="412755"/>
    <lineage>
        <taxon>unclassified sequences</taxon>
        <taxon>metagenomes</taxon>
        <taxon>ecological metagenomes</taxon>
    </lineage>
</organism>
<accession>A0A0F8ZZH7</accession>
<name>A0A0F8ZZH7_9ZZZZ</name>
<dbReference type="AlphaFoldDB" id="A0A0F8ZZH7"/>
<gene>
    <name evidence="1" type="ORF">LCGC14_2975200</name>
</gene>
<evidence type="ECO:0000313" key="1">
    <source>
        <dbReference type="EMBL" id="KKK65336.1"/>
    </source>
</evidence>
<reference evidence="1" key="1">
    <citation type="journal article" date="2015" name="Nature">
        <title>Complex archaea that bridge the gap between prokaryotes and eukaryotes.</title>
        <authorList>
            <person name="Spang A."/>
            <person name="Saw J.H."/>
            <person name="Jorgensen S.L."/>
            <person name="Zaremba-Niedzwiedzka K."/>
            <person name="Martijn J."/>
            <person name="Lind A.E."/>
            <person name="van Eijk R."/>
            <person name="Schleper C."/>
            <person name="Guy L."/>
            <person name="Ettema T.J."/>
        </authorList>
    </citation>
    <scope>NUCLEOTIDE SEQUENCE</scope>
</reference>
<proteinExistence type="predicted"/>
<feature type="non-terminal residue" evidence="1">
    <location>
        <position position="42"/>
    </location>
</feature>
<protein>
    <submittedName>
        <fullName evidence="1">Uncharacterized protein</fullName>
    </submittedName>
</protein>
<sequence length="42" mass="4646">MPKLTREQGIELLEASKKQLEKTEGSKETLEVLLLAGQSVGY</sequence>